<dbReference type="PROSITE" id="PS00217">
    <property type="entry name" value="SUGAR_TRANSPORT_2"/>
    <property type="match status" value="1"/>
</dbReference>
<feature type="transmembrane region" description="Helical" evidence="5">
    <location>
        <begin position="123"/>
        <end position="145"/>
    </location>
</feature>
<evidence type="ECO:0000313" key="8">
    <source>
        <dbReference type="Proteomes" id="UP000076770"/>
    </source>
</evidence>
<dbReference type="Pfam" id="PF07690">
    <property type="entry name" value="MFS_1"/>
    <property type="match status" value="1"/>
</dbReference>
<reference evidence="8" key="1">
    <citation type="submission" date="2016-04" db="EMBL/GenBank/DDBJ databases">
        <authorList>
            <person name="Shah S.A."/>
            <person name="Garrett R.A."/>
        </authorList>
    </citation>
    <scope>NUCLEOTIDE SEQUENCE [LARGE SCALE GENOMIC DNA]</scope>
    <source>
        <strain evidence="8">ATCC 35091 / DSM 1616 / JCM 8930 / NBRC 15331 / P1</strain>
    </source>
</reference>
<feature type="transmembrane region" description="Helical" evidence="5">
    <location>
        <begin position="165"/>
        <end position="183"/>
    </location>
</feature>
<feature type="transmembrane region" description="Helical" evidence="5">
    <location>
        <begin position="432"/>
        <end position="452"/>
    </location>
</feature>
<keyword evidence="2 5" id="KW-0812">Transmembrane</keyword>
<feature type="domain" description="Major facilitator superfamily (MFS) profile" evidence="6">
    <location>
        <begin position="31"/>
        <end position="455"/>
    </location>
</feature>
<dbReference type="EMBL" id="LT549890">
    <property type="protein sequence ID" value="SAI86764.1"/>
    <property type="molecule type" value="Genomic_DNA"/>
</dbReference>
<dbReference type="GO" id="GO:0046943">
    <property type="term" value="F:carboxylic acid transmembrane transporter activity"/>
    <property type="evidence" value="ECO:0007669"/>
    <property type="project" value="TreeGrafter"/>
</dbReference>
<gene>
    <name evidence="7" type="ORF">SSOP1_3210</name>
</gene>
<feature type="transmembrane region" description="Helical" evidence="5">
    <location>
        <begin position="21"/>
        <end position="41"/>
    </location>
</feature>
<dbReference type="PANTHER" id="PTHR23508:SF10">
    <property type="entry name" value="CARBOXYLIC ACID TRANSPORTER PROTEIN HOMOLOG"/>
    <property type="match status" value="1"/>
</dbReference>
<evidence type="ECO:0000256" key="2">
    <source>
        <dbReference type="ARBA" id="ARBA00022692"/>
    </source>
</evidence>
<keyword evidence="4 5" id="KW-0472">Membrane</keyword>
<dbReference type="Gene3D" id="1.20.1250.20">
    <property type="entry name" value="MFS general substrate transporter like domains"/>
    <property type="match status" value="1"/>
</dbReference>
<feature type="transmembrane region" description="Helical" evidence="5">
    <location>
        <begin position="285"/>
        <end position="301"/>
    </location>
</feature>
<evidence type="ECO:0000313" key="7">
    <source>
        <dbReference type="EMBL" id="SAI86764.1"/>
    </source>
</evidence>
<dbReference type="SUPFAM" id="SSF103473">
    <property type="entry name" value="MFS general substrate transporter"/>
    <property type="match status" value="1"/>
</dbReference>
<feature type="transmembrane region" description="Helical" evidence="5">
    <location>
        <begin position="307"/>
        <end position="328"/>
    </location>
</feature>
<organism evidence="7 8">
    <name type="scientific">Saccharolobus solfataricus</name>
    <name type="common">Sulfolobus solfataricus</name>
    <dbReference type="NCBI Taxonomy" id="2287"/>
    <lineage>
        <taxon>Archaea</taxon>
        <taxon>Thermoproteota</taxon>
        <taxon>Thermoprotei</taxon>
        <taxon>Sulfolobales</taxon>
        <taxon>Sulfolobaceae</taxon>
        <taxon>Saccharolobus</taxon>
    </lineage>
</organism>
<dbReference type="AlphaFoldDB" id="A0A157T5Q0"/>
<dbReference type="InterPro" id="IPR020846">
    <property type="entry name" value="MFS_dom"/>
</dbReference>
<evidence type="ECO:0000256" key="4">
    <source>
        <dbReference type="ARBA" id="ARBA00023136"/>
    </source>
</evidence>
<dbReference type="InterPro" id="IPR011701">
    <property type="entry name" value="MFS"/>
</dbReference>
<dbReference type="InterPro" id="IPR036259">
    <property type="entry name" value="MFS_trans_sf"/>
</dbReference>
<dbReference type="GeneID" id="27429374"/>
<feature type="transmembrane region" description="Helical" evidence="5">
    <location>
        <begin position="65"/>
        <end position="87"/>
    </location>
</feature>
<evidence type="ECO:0000256" key="3">
    <source>
        <dbReference type="ARBA" id="ARBA00022989"/>
    </source>
</evidence>
<evidence type="ECO:0000256" key="5">
    <source>
        <dbReference type="SAM" id="Phobius"/>
    </source>
</evidence>
<dbReference type="PATRIC" id="fig|2287.9.peg.3377"/>
<feature type="transmembrane region" description="Helical" evidence="5">
    <location>
        <begin position="365"/>
        <end position="384"/>
    </location>
</feature>
<dbReference type="Proteomes" id="UP000076770">
    <property type="component" value="Chromosome i"/>
</dbReference>
<dbReference type="OrthoDB" id="117970at2157"/>
<dbReference type="PANTHER" id="PTHR23508">
    <property type="entry name" value="CARBOXYLIC ACID TRANSPORTER PROTEIN HOMOLOG"/>
    <property type="match status" value="1"/>
</dbReference>
<proteinExistence type="predicted"/>
<evidence type="ECO:0000256" key="1">
    <source>
        <dbReference type="ARBA" id="ARBA00004141"/>
    </source>
</evidence>
<dbReference type="GO" id="GO:0005886">
    <property type="term" value="C:plasma membrane"/>
    <property type="evidence" value="ECO:0007669"/>
    <property type="project" value="TreeGrafter"/>
</dbReference>
<protein>
    <submittedName>
        <fullName evidence="7">MFS transporter</fullName>
    </submittedName>
</protein>
<keyword evidence="3 5" id="KW-1133">Transmembrane helix</keyword>
<name>A0A157T5Q0_SACSO</name>
<dbReference type="InterPro" id="IPR005829">
    <property type="entry name" value="Sugar_transporter_CS"/>
</dbReference>
<dbReference type="PROSITE" id="PS50850">
    <property type="entry name" value="MFS"/>
    <property type="match status" value="1"/>
</dbReference>
<dbReference type="RefSeq" id="WP_063492886.1">
    <property type="nucleotide sequence ID" value="NZ_LT549890.1"/>
</dbReference>
<feature type="transmembrane region" description="Helical" evidence="5">
    <location>
        <begin position="340"/>
        <end position="359"/>
    </location>
</feature>
<feature type="transmembrane region" description="Helical" evidence="5">
    <location>
        <begin position="99"/>
        <end position="117"/>
    </location>
</feature>
<comment type="subcellular location">
    <subcellularLocation>
        <location evidence="1">Membrane</location>
        <topology evidence="1">Multi-pass membrane protein</topology>
    </subcellularLocation>
</comment>
<accession>A0A157T5Q0</accession>
<evidence type="ECO:0000259" key="6">
    <source>
        <dbReference type="PROSITE" id="PS50850"/>
    </source>
</evidence>
<feature type="transmembrane region" description="Helical" evidence="5">
    <location>
        <begin position="189"/>
        <end position="209"/>
    </location>
</feature>
<sequence length="473" mass="52343">MSQYSKEEIEKGIKKIYDVVLGTKNITARYIIILALASLWLDAYDFASLTFGTASLKATFPKQPAIAISFAIAAVQLGAVIGAVIGGWLNDRIGRRNMFILNMILFVAMAILGGLSTDITELTIFRGLLGFALGADTATGFAYIFEYLEKKQRLFWSNLWQIQWYIMYEVTIAFIVVPFYFVTRDLTSPLLWRIIMIVGGLLAIIILLLRSKIPESVLWLAYQGKLATAKRILKQTYGIDLADVPDVDLNIRVPARGLKSAFSIFRKTKWRELIYAFNGNFEQSFIFYTFGFYVPYILLALKLAGPLAAIIASAFLYSGGVIGGYLTAWLTPRIGTKSQYVIGAVGEGISVGLIALTYIYHLPLIYFAVFSFLFFFFHVIGPASQGMTSINAYFGAKERGTAAGWGYFWVKLAAVIGLLIGILGITYNPVSLTLGLAVYGILTGIVGLIIGYDTRTYKLADVEELEESTQQSS</sequence>
<feature type="transmembrane region" description="Helical" evidence="5">
    <location>
        <begin position="405"/>
        <end position="426"/>
    </location>
</feature>